<comment type="caution">
    <text evidence="1">The sequence shown here is derived from an EMBL/GenBank/DDBJ whole genome shotgun (WGS) entry which is preliminary data.</text>
</comment>
<protein>
    <recommendedName>
        <fullName evidence="3">GTA TIM-barrel-like domain-containing protein</fullName>
    </recommendedName>
</protein>
<sequence>MGAEERRGIALPSWNTDDYASPAARSYVQAIAKTGARWIQLNPTWYQDSPQSTDLHTTEETASHASLRHIIGLARRAGLKVMLKPHVNLPGDQDRSAIRPRKDDRARWYASYTRFIVRYADLARETGVAELAVGTELAGMSGDRADWLAVVRSVRARFGGPLVYAANYDEFEDVAFWDAVDLIGIDAYWPLAPHATTDVAALRRAWQPILDKVGRFAAERRRPVLFTEAGYVSQRGTTTEPYAWDLSKSNGNAEQAAAYEALLASCAGRPWWAGVHWWMWDDWPDAAETPPDLSYSPHGKPAEQVLRRWWRPS</sequence>
<dbReference type="RefSeq" id="WP_151571031.1">
    <property type="nucleotide sequence ID" value="NZ_WBMT01000036.1"/>
</dbReference>
<dbReference type="Proteomes" id="UP000468735">
    <property type="component" value="Unassembled WGS sequence"/>
</dbReference>
<dbReference type="CDD" id="cd19608">
    <property type="entry name" value="GH113_mannanase-like"/>
    <property type="match status" value="1"/>
</dbReference>
<dbReference type="InterPro" id="IPR055151">
    <property type="entry name" value="GH113"/>
</dbReference>
<dbReference type="OrthoDB" id="9773531at2"/>
<evidence type="ECO:0000313" key="2">
    <source>
        <dbReference type="Proteomes" id="UP000468735"/>
    </source>
</evidence>
<name>A0A6H9YGE1_9ACTN</name>
<accession>A0A6H9YGE1</accession>
<reference evidence="1 2" key="1">
    <citation type="submission" date="2019-09" db="EMBL/GenBank/DDBJ databases">
        <title>Actinomadura physcomitrii sp. nov., a novel actinomycete isolated from moss [Physcomitrium sphaericum (Ludw) Fuernr].</title>
        <authorList>
            <person name="Zhuang X."/>
            <person name="Liu C."/>
        </authorList>
    </citation>
    <scope>NUCLEOTIDE SEQUENCE [LARGE SCALE GENOMIC DNA]</scope>
    <source>
        <strain evidence="1 2">HMC1</strain>
    </source>
</reference>
<dbReference type="Pfam" id="PF22612">
    <property type="entry name" value="GH113"/>
    <property type="match status" value="1"/>
</dbReference>
<dbReference type="EMBL" id="WBMT01000036">
    <property type="protein sequence ID" value="KAB2339320.1"/>
    <property type="molecule type" value="Genomic_DNA"/>
</dbReference>
<dbReference type="InterPro" id="IPR017853">
    <property type="entry name" value="GH"/>
</dbReference>
<evidence type="ECO:0000313" key="1">
    <source>
        <dbReference type="EMBL" id="KAB2339320.1"/>
    </source>
</evidence>
<dbReference type="Gene3D" id="3.20.20.80">
    <property type="entry name" value="Glycosidases"/>
    <property type="match status" value="1"/>
</dbReference>
<dbReference type="SUPFAM" id="SSF51445">
    <property type="entry name" value="(Trans)glycosidases"/>
    <property type="match status" value="1"/>
</dbReference>
<dbReference type="AlphaFoldDB" id="A0A6H9YGE1"/>
<gene>
    <name evidence="1" type="ORF">F8566_48335</name>
</gene>
<keyword evidence="2" id="KW-1185">Reference proteome</keyword>
<organism evidence="1 2">
    <name type="scientific">Actinomadura rudentiformis</name>
    <dbReference type="NCBI Taxonomy" id="359158"/>
    <lineage>
        <taxon>Bacteria</taxon>
        <taxon>Bacillati</taxon>
        <taxon>Actinomycetota</taxon>
        <taxon>Actinomycetes</taxon>
        <taxon>Streptosporangiales</taxon>
        <taxon>Thermomonosporaceae</taxon>
        <taxon>Actinomadura</taxon>
    </lineage>
</organism>
<proteinExistence type="predicted"/>
<evidence type="ECO:0008006" key="3">
    <source>
        <dbReference type="Google" id="ProtNLM"/>
    </source>
</evidence>